<dbReference type="InterPro" id="IPR002314">
    <property type="entry name" value="aa-tRNA-synt_IIb"/>
</dbReference>
<dbReference type="OrthoDB" id="9804647at2"/>
<feature type="binding site" evidence="13">
    <location>
        <position position="261"/>
    </location>
    <ligand>
        <name>L-serine</name>
        <dbReference type="ChEBI" id="CHEBI:33384"/>
    </ligand>
</feature>
<comment type="domain">
    <text evidence="12">Consists of two distinct domains, a catalytic core and a N-terminal extension that is involved in tRNA binding.</text>
</comment>
<proteinExistence type="inferred from homology"/>
<dbReference type="Pfam" id="PF00587">
    <property type="entry name" value="tRNA-synt_2b"/>
    <property type="match status" value="1"/>
</dbReference>
<dbReference type="FunCoup" id="E6W6P9">
    <property type="interactions" value="486"/>
</dbReference>
<evidence type="ECO:0000256" key="12">
    <source>
        <dbReference type="HAMAP-Rule" id="MF_00176"/>
    </source>
</evidence>
<evidence type="ECO:0000313" key="17">
    <source>
        <dbReference type="Proteomes" id="UP000002572"/>
    </source>
</evidence>
<comment type="caution">
    <text evidence="12">Lacks conserved residue(s) required for the propagation of feature annotation.</text>
</comment>
<dbReference type="GO" id="GO:0005737">
    <property type="term" value="C:cytoplasm"/>
    <property type="evidence" value="ECO:0007669"/>
    <property type="project" value="UniProtKB-SubCell"/>
</dbReference>
<comment type="subcellular location">
    <subcellularLocation>
        <location evidence="1 12">Cytoplasm</location>
    </subcellularLocation>
</comment>
<dbReference type="GO" id="GO:0016260">
    <property type="term" value="P:selenocysteine biosynthetic process"/>
    <property type="evidence" value="ECO:0007669"/>
    <property type="project" value="UniProtKB-UniRule"/>
</dbReference>
<dbReference type="PROSITE" id="PS50862">
    <property type="entry name" value="AA_TRNA_LIGASE_II"/>
    <property type="match status" value="1"/>
</dbReference>
<dbReference type="Proteomes" id="UP000002572">
    <property type="component" value="Chromosome"/>
</dbReference>
<keyword evidence="4 12" id="KW-0963">Cytoplasm</keyword>
<evidence type="ECO:0000256" key="6">
    <source>
        <dbReference type="ARBA" id="ARBA00022741"/>
    </source>
</evidence>
<comment type="similarity">
    <text evidence="3 12">Belongs to the class-II aminoacyl-tRNA synthetase family. Type-1 seryl-tRNA synthetase subfamily.</text>
</comment>
<dbReference type="InterPro" id="IPR042103">
    <property type="entry name" value="SerRS_1_N_sf"/>
</dbReference>
<dbReference type="Gene3D" id="3.30.930.10">
    <property type="entry name" value="Bira Bifunctional Protein, Domain 2"/>
    <property type="match status" value="1"/>
</dbReference>
<dbReference type="Gene3D" id="1.10.287.40">
    <property type="entry name" value="Serine-tRNA synthetase, tRNA binding domain"/>
    <property type="match status" value="1"/>
</dbReference>
<accession>E6W6P9</accession>
<dbReference type="GO" id="GO:0006434">
    <property type="term" value="P:seryl-tRNA aminoacylation"/>
    <property type="evidence" value="ECO:0007669"/>
    <property type="project" value="UniProtKB-UniRule"/>
</dbReference>
<dbReference type="PRINTS" id="PR00981">
    <property type="entry name" value="TRNASYNTHSER"/>
</dbReference>
<keyword evidence="7 12" id="KW-0067">ATP-binding</keyword>
<dbReference type="InterPro" id="IPR033729">
    <property type="entry name" value="SerRS_core"/>
</dbReference>
<dbReference type="GO" id="GO:0004828">
    <property type="term" value="F:serine-tRNA ligase activity"/>
    <property type="evidence" value="ECO:0007669"/>
    <property type="project" value="UniProtKB-UniRule"/>
</dbReference>
<evidence type="ECO:0000256" key="2">
    <source>
        <dbReference type="ARBA" id="ARBA00005045"/>
    </source>
</evidence>
<comment type="pathway">
    <text evidence="2 12">Aminoacyl-tRNA biosynthesis; selenocysteinyl-tRNA(Sec) biosynthesis; L-seryl-tRNA(Sec) from L-serine and tRNA(Sec): step 1/1.</text>
</comment>
<dbReference type="InterPro" id="IPR015866">
    <property type="entry name" value="Ser-tRNA-synth_1_N"/>
</dbReference>
<comment type="function">
    <text evidence="12">Catalyzes the attachment of serine to tRNA(Ser). Is also able to aminoacylate tRNA(Sec) with serine, to form the misacylated tRNA L-seryl-tRNA(Sec), which will be further converted into selenocysteinyl-tRNA(Sec).</text>
</comment>
<evidence type="ECO:0000256" key="13">
    <source>
        <dbReference type="PIRSR" id="PIRSR001529-1"/>
    </source>
</evidence>
<keyword evidence="5 12" id="KW-0436">Ligase</keyword>
<dbReference type="RefSeq" id="WP_013504938.1">
    <property type="nucleotide sequence ID" value="NC_014836.1"/>
</dbReference>
<dbReference type="InterPro" id="IPR045864">
    <property type="entry name" value="aa-tRNA-synth_II/BPL/LPL"/>
</dbReference>
<dbReference type="InParanoid" id="E6W6P9"/>
<dbReference type="PIRSF" id="PIRSF001529">
    <property type="entry name" value="Ser-tRNA-synth_IIa"/>
    <property type="match status" value="1"/>
</dbReference>
<feature type="binding site" evidence="13">
    <location>
        <position position="381"/>
    </location>
    <ligand>
        <name>L-serine</name>
        <dbReference type="ChEBI" id="CHEBI:33384"/>
    </ligand>
</feature>
<dbReference type="NCBIfam" id="TIGR00414">
    <property type="entry name" value="serS"/>
    <property type="match status" value="1"/>
</dbReference>
<feature type="binding site" evidence="12 13">
    <location>
        <position position="284"/>
    </location>
    <ligand>
        <name>L-serine</name>
        <dbReference type="ChEBI" id="CHEBI:33384"/>
    </ligand>
</feature>
<dbReference type="PANTHER" id="PTHR43697">
    <property type="entry name" value="SERYL-TRNA SYNTHETASE"/>
    <property type="match status" value="1"/>
</dbReference>
<feature type="binding site" evidence="13">
    <location>
        <position position="230"/>
    </location>
    <ligand>
        <name>L-serine</name>
        <dbReference type="ChEBI" id="CHEBI:33384"/>
    </ligand>
</feature>
<evidence type="ECO:0000256" key="3">
    <source>
        <dbReference type="ARBA" id="ARBA00010728"/>
    </source>
</evidence>
<evidence type="ECO:0000256" key="9">
    <source>
        <dbReference type="ARBA" id="ARBA00023146"/>
    </source>
</evidence>
<dbReference type="EMBL" id="CP002432">
    <property type="protein sequence ID" value="ADU65049.1"/>
    <property type="molecule type" value="Genomic_DNA"/>
</dbReference>
<feature type="binding site" evidence="12 14">
    <location>
        <begin position="261"/>
        <end position="263"/>
    </location>
    <ligand>
        <name>ATP</name>
        <dbReference type="ChEBI" id="CHEBI:30616"/>
    </ligand>
</feature>
<dbReference type="SUPFAM" id="SSF46589">
    <property type="entry name" value="tRNA-binding arm"/>
    <property type="match status" value="1"/>
</dbReference>
<dbReference type="GO" id="GO:0005524">
    <property type="term" value="F:ATP binding"/>
    <property type="evidence" value="ECO:0007669"/>
    <property type="project" value="UniProtKB-UniRule"/>
</dbReference>
<dbReference type="KEGG" id="din:Selin_0293"/>
<evidence type="ECO:0000256" key="11">
    <source>
        <dbReference type="ARBA" id="ARBA00048823"/>
    </source>
</evidence>
<evidence type="ECO:0000256" key="10">
    <source>
        <dbReference type="ARBA" id="ARBA00047929"/>
    </source>
</evidence>
<dbReference type="CDD" id="cd00770">
    <property type="entry name" value="SerRS_core"/>
    <property type="match status" value="1"/>
</dbReference>
<keyword evidence="6 12" id="KW-0547">Nucleotide-binding</keyword>
<reference evidence="16 17" key="1">
    <citation type="submission" date="2010-12" db="EMBL/GenBank/DDBJ databases">
        <title>Complete sequence of Desulfurispirillum indicum S5.</title>
        <authorList>
            <consortium name="US DOE Joint Genome Institute"/>
            <person name="Lucas S."/>
            <person name="Copeland A."/>
            <person name="Lapidus A."/>
            <person name="Cheng J.-F."/>
            <person name="Goodwin L."/>
            <person name="Pitluck S."/>
            <person name="Chertkov O."/>
            <person name="Held B."/>
            <person name="Detter J.C."/>
            <person name="Han C."/>
            <person name="Tapia R."/>
            <person name="Land M."/>
            <person name="Hauser L."/>
            <person name="Kyrpides N."/>
            <person name="Ivanova N."/>
            <person name="Mikhailova N."/>
            <person name="Haggblom M."/>
            <person name="Rauschenbach I."/>
            <person name="Bini E."/>
            <person name="Woyke T."/>
        </authorList>
    </citation>
    <scope>NUCLEOTIDE SEQUENCE [LARGE SCALE GENOMIC DNA]</scope>
    <source>
        <strain evidence="17">ATCC BAA-1389 / DSM 22839 / S5</strain>
    </source>
</reference>
<comment type="catalytic activity">
    <reaction evidence="10 12">
        <text>tRNA(Sec) + L-serine + ATP = L-seryl-tRNA(Sec) + AMP + diphosphate + H(+)</text>
        <dbReference type="Rhea" id="RHEA:42580"/>
        <dbReference type="Rhea" id="RHEA-COMP:9742"/>
        <dbReference type="Rhea" id="RHEA-COMP:10128"/>
        <dbReference type="ChEBI" id="CHEBI:15378"/>
        <dbReference type="ChEBI" id="CHEBI:30616"/>
        <dbReference type="ChEBI" id="CHEBI:33019"/>
        <dbReference type="ChEBI" id="CHEBI:33384"/>
        <dbReference type="ChEBI" id="CHEBI:78442"/>
        <dbReference type="ChEBI" id="CHEBI:78533"/>
        <dbReference type="ChEBI" id="CHEBI:456215"/>
        <dbReference type="EC" id="6.1.1.11"/>
    </reaction>
</comment>
<dbReference type="eggNOG" id="COG0172">
    <property type="taxonomic scope" value="Bacteria"/>
</dbReference>
<protein>
    <recommendedName>
        <fullName evidence="12">Serine--tRNA ligase</fullName>
        <ecNumber evidence="12">6.1.1.11</ecNumber>
    </recommendedName>
    <alternativeName>
        <fullName evidence="12">Seryl-tRNA synthetase</fullName>
        <shortName evidence="12">SerRS</shortName>
    </alternativeName>
    <alternativeName>
        <fullName evidence="12">Seryl-tRNA(Ser/Sec) synthetase</fullName>
    </alternativeName>
</protein>
<dbReference type="InterPro" id="IPR002317">
    <property type="entry name" value="Ser-tRNA-ligase_type_1"/>
</dbReference>
<dbReference type="HOGENOM" id="CLU_023797_1_1_0"/>
<feature type="binding site" evidence="12">
    <location>
        <begin position="230"/>
        <end position="232"/>
    </location>
    <ligand>
        <name>L-serine</name>
        <dbReference type="ChEBI" id="CHEBI:33384"/>
    </ligand>
</feature>
<feature type="domain" description="Aminoacyl-transfer RNA synthetases class-II family profile" evidence="15">
    <location>
        <begin position="171"/>
        <end position="408"/>
    </location>
</feature>
<dbReference type="EC" id="6.1.1.11" evidence="12"/>
<sequence length="430" mass="48063">MLDIKSIRDNGAEVQARLHRRHPDLNLGDLLALDVQRREITSELQAKQSLRNDASKQIGKLKAQGQDAAPIMEQMKSLADEIKALELRSRELDEQQNTLLLGFPNLPHPSVPAGAGEEENVEIRRWGTPRQFDFEPRPHDELGTALGMLDFARGVKIAQSRFTLYKGMGARLERALINFMLDIHTGEHGYTEVQPPLLVNRESMTATGQLPKFEEDLFATEGGNLLLIPTAEVPVTNIHRDEILPMDALPLNYTAYTPCFRREAGSYGKDTKGLIRQHQFNKVELVKFCHPDTSYEELETLLHHAEVILQRLELPYRVVCLCSGDLGFSAAKTYDIEVWVPSQNTFREISSCSNFEDFQARRGAIRFKDATGKNRLVHTLNGSGLAVGRTLVAILENCQNSDGSISIPKALIPYMGGLERIDAIDNGAVL</sequence>
<evidence type="ECO:0000256" key="4">
    <source>
        <dbReference type="ARBA" id="ARBA00022490"/>
    </source>
</evidence>
<dbReference type="STRING" id="653733.Selin_0293"/>
<dbReference type="HAMAP" id="MF_00176">
    <property type="entry name" value="Ser_tRNA_synth_type1"/>
    <property type="match status" value="1"/>
</dbReference>
<comment type="subunit">
    <text evidence="12">Homodimer. The tRNA molecule binds across the dimer.</text>
</comment>
<evidence type="ECO:0000313" key="16">
    <source>
        <dbReference type="EMBL" id="ADU65049.1"/>
    </source>
</evidence>
<evidence type="ECO:0000256" key="7">
    <source>
        <dbReference type="ARBA" id="ARBA00022840"/>
    </source>
</evidence>
<dbReference type="SUPFAM" id="SSF55681">
    <property type="entry name" value="Class II aaRS and biotin synthetases"/>
    <property type="match status" value="1"/>
</dbReference>
<keyword evidence="8 12" id="KW-0648">Protein biosynthesis</keyword>
<name>E6W6P9_DESIS</name>
<gene>
    <name evidence="12" type="primary">serS</name>
    <name evidence="16" type="ordered locus">Selin_0293</name>
</gene>
<comment type="catalytic activity">
    <reaction evidence="11 12">
        <text>tRNA(Ser) + L-serine + ATP = L-seryl-tRNA(Ser) + AMP + diphosphate + H(+)</text>
        <dbReference type="Rhea" id="RHEA:12292"/>
        <dbReference type="Rhea" id="RHEA-COMP:9669"/>
        <dbReference type="Rhea" id="RHEA-COMP:9703"/>
        <dbReference type="ChEBI" id="CHEBI:15378"/>
        <dbReference type="ChEBI" id="CHEBI:30616"/>
        <dbReference type="ChEBI" id="CHEBI:33019"/>
        <dbReference type="ChEBI" id="CHEBI:33384"/>
        <dbReference type="ChEBI" id="CHEBI:78442"/>
        <dbReference type="ChEBI" id="CHEBI:78533"/>
        <dbReference type="ChEBI" id="CHEBI:456215"/>
        <dbReference type="EC" id="6.1.1.11"/>
    </reaction>
</comment>
<dbReference type="AlphaFoldDB" id="E6W6P9"/>
<keyword evidence="9 12" id="KW-0030">Aminoacyl-tRNA synthetase</keyword>
<organism evidence="16 17">
    <name type="scientific">Desulfurispirillum indicum (strain ATCC BAA-1389 / DSM 22839 / S5)</name>
    <dbReference type="NCBI Taxonomy" id="653733"/>
    <lineage>
        <taxon>Bacteria</taxon>
        <taxon>Pseudomonadati</taxon>
        <taxon>Chrysiogenota</taxon>
        <taxon>Chrysiogenia</taxon>
        <taxon>Chrysiogenales</taxon>
        <taxon>Chrysiogenaceae</taxon>
        <taxon>Desulfurispirillum</taxon>
    </lineage>
</organism>
<feature type="binding site" evidence="12">
    <location>
        <position position="383"/>
    </location>
    <ligand>
        <name>L-serine</name>
        <dbReference type="ChEBI" id="CHEBI:33384"/>
    </ligand>
</feature>
<keyword evidence="17" id="KW-1185">Reference proteome</keyword>
<dbReference type="InterPro" id="IPR010978">
    <property type="entry name" value="tRNA-bd_arm"/>
</dbReference>
<evidence type="ECO:0000256" key="14">
    <source>
        <dbReference type="PIRSR" id="PIRSR001529-2"/>
    </source>
</evidence>
<evidence type="ECO:0000259" key="15">
    <source>
        <dbReference type="PROSITE" id="PS50862"/>
    </source>
</evidence>
<dbReference type="UniPathway" id="UPA00906">
    <property type="reaction ID" value="UER00895"/>
</dbReference>
<evidence type="ECO:0000256" key="8">
    <source>
        <dbReference type="ARBA" id="ARBA00022917"/>
    </source>
</evidence>
<evidence type="ECO:0000256" key="5">
    <source>
        <dbReference type="ARBA" id="ARBA00022598"/>
    </source>
</evidence>
<feature type="binding site" evidence="12 14">
    <location>
        <begin position="348"/>
        <end position="351"/>
    </location>
    <ligand>
        <name>ATP</name>
        <dbReference type="ChEBI" id="CHEBI:30616"/>
    </ligand>
</feature>
<dbReference type="PANTHER" id="PTHR43697:SF1">
    <property type="entry name" value="SERINE--TRNA LIGASE"/>
    <property type="match status" value="1"/>
</dbReference>
<evidence type="ECO:0000256" key="1">
    <source>
        <dbReference type="ARBA" id="ARBA00004496"/>
    </source>
</evidence>
<dbReference type="Pfam" id="PF02403">
    <property type="entry name" value="Seryl_tRNA_N"/>
    <property type="match status" value="1"/>
</dbReference>
<dbReference type="InterPro" id="IPR006195">
    <property type="entry name" value="aa-tRNA-synth_II"/>
</dbReference>